<dbReference type="OrthoDB" id="7270707at2"/>
<dbReference type="Proteomes" id="UP000460715">
    <property type="component" value="Unassembled WGS sequence"/>
</dbReference>
<evidence type="ECO:0000313" key="3">
    <source>
        <dbReference type="EMBL" id="MXP62560.1"/>
    </source>
</evidence>
<dbReference type="RefSeq" id="WP_160935689.1">
    <property type="nucleotide sequence ID" value="NZ_SNVJ01000003.1"/>
</dbReference>
<name>A0A845B8I7_9PROT</name>
<reference evidence="3 4" key="1">
    <citation type="submission" date="2019-03" db="EMBL/GenBank/DDBJ databases">
        <title>Roseomonas sp. a novel Roseomonas species isolated from Sea whip Gorgonian.</title>
        <authorList>
            <person name="Li F."/>
            <person name="Pan X."/>
            <person name="Huang S."/>
            <person name="Li Z."/>
            <person name="Meng B."/>
        </authorList>
    </citation>
    <scope>NUCLEOTIDE SEQUENCE [LARGE SCALE GENOMIC DNA]</scope>
    <source>
        <strain evidence="3 4">M0104</strain>
    </source>
</reference>
<evidence type="ECO:0000256" key="2">
    <source>
        <dbReference type="SAM" id="SignalP"/>
    </source>
</evidence>
<gene>
    <name evidence="3" type="ORF">E0493_04230</name>
</gene>
<evidence type="ECO:0008006" key="5">
    <source>
        <dbReference type="Google" id="ProtNLM"/>
    </source>
</evidence>
<dbReference type="AlphaFoldDB" id="A0A845B8I7"/>
<organism evidence="3 4">
    <name type="scientific">Teichococcus coralli</name>
    <dbReference type="NCBI Taxonomy" id="2545983"/>
    <lineage>
        <taxon>Bacteria</taxon>
        <taxon>Pseudomonadati</taxon>
        <taxon>Pseudomonadota</taxon>
        <taxon>Alphaproteobacteria</taxon>
        <taxon>Acetobacterales</taxon>
        <taxon>Roseomonadaceae</taxon>
        <taxon>Roseomonas</taxon>
    </lineage>
</organism>
<evidence type="ECO:0000313" key="4">
    <source>
        <dbReference type="Proteomes" id="UP000460715"/>
    </source>
</evidence>
<sequence length="174" mass="18616">MPIRKPALALALALAMMLGLGGHALAQTDPRQAPVTPPTPSRPQTDPSLGFSPQPAAGSLKDYAGLLQDAQSQLETAIRRSGDEPAGNRQNAMTPARMDVKAAAQRVHNAMLRAPRELRDDAVYESAERSVRDDLFSLSQPLSLDETNGAARRVLNTVDTLRQKVEQRAGGKSG</sequence>
<keyword evidence="4" id="KW-1185">Reference proteome</keyword>
<accession>A0A845B8I7</accession>
<comment type="caution">
    <text evidence="3">The sequence shown here is derived from an EMBL/GenBank/DDBJ whole genome shotgun (WGS) entry which is preliminary data.</text>
</comment>
<feature type="region of interest" description="Disordered" evidence="1">
    <location>
        <begin position="27"/>
        <end position="57"/>
    </location>
</feature>
<feature type="signal peptide" evidence="2">
    <location>
        <begin position="1"/>
        <end position="26"/>
    </location>
</feature>
<keyword evidence="2" id="KW-0732">Signal</keyword>
<evidence type="ECO:0000256" key="1">
    <source>
        <dbReference type="SAM" id="MobiDB-lite"/>
    </source>
</evidence>
<proteinExistence type="predicted"/>
<dbReference type="EMBL" id="SNVJ01000003">
    <property type="protein sequence ID" value="MXP62560.1"/>
    <property type="molecule type" value="Genomic_DNA"/>
</dbReference>
<protein>
    <recommendedName>
        <fullName evidence="5">DUF4168 domain-containing protein</fullName>
    </recommendedName>
</protein>
<feature type="chain" id="PRO_5032783828" description="DUF4168 domain-containing protein" evidence="2">
    <location>
        <begin position="27"/>
        <end position="174"/>
    </location>
</feature>